<reference evidence="2" key="1">
    <citation type="journal article" date="2021" name="Proc. Natl. Acad. Sci. U.S.A.">
        <title>A Catalog of Tens of Thousands of Viruses from Human Metagenomes Reveals Hidden Associations with Chronic Diseases.</title>
        <authorList>
            <person name="Tisza M.J."/>
            <person name="Buck C.B."/>
        </authorList>
    </citation>
    <scope>NUCLEOTIDE SEQUENCE</scope>
    <source>
        <strain evidence="2">Ctj495</strain>
    </source>
</reference>
<protein>
    <submittedName>
        <fullName evidence="2">HNH endonuclease</fullName>
    </submittedName>
</protein>
<keyword evidence="2" id="KW-0540">Nuclease</keyword>
<proteinExistence type="predicted"/>
<organism evidence="2">
    <name type="scientific">Siphoviridae sp. ctj495</name>
    <dbReference type="NCBI Taxonomy" id="2823592"/>
    <lineage>
        <taxon>Viruses</taxon>
        <taxon>Duplodnaviria</taxon>
        <taxon>Heunggongvirae</taxon>
        <taxon>Uroviricota</taxon>
        <taxon>Caudoviricetes</taxon>
    </lineage>
</organism>
<dbReference type="SUPFAM" id="SSF54060">
    <property type="entry name" value="His-Me finger endonucleases"/>
    <property type="match status" value="1"/>
</dbReference>
<evidence type="ECO:0000313" key="2">
    <source>
        <dbReference type="EMBL" id="DAD68085.1"/>
    </source>
</evidence>
<accession>A0A8S5LDJ2</accession>
<sequence>MYPVGGKKQLKRSAGVLVWTAFVGWIPDGYFVQYRDGNRRNFWVKNLYLKSNSEFRKEEYAEGRLGWMLEEYESAFDEWIFGSCLERRTR</sequence>
<dbReference type="EMBL" id="BK014692">
    <property type="protein sequence ID" value="DAD68085.1"/>
    <property type="molecule type" value="Genomic_DNA"/>
</dbReference>
<keyword evidence="2" id="KW-0255">Endonuclease</keyword>
<dbReference type="GO" id="GO:0004519">
    <property type="term" value="F:endonuclease activity"/>
    <property type="evidence" value="ECO:0007669"/>
    <property type="project" value="UniProtKB-KW"/>
</dbReference>
<dbReference type="InterPro" id="IPR044925">
    <property type="entry name" value="His-Me_finger_sf"/>
</dbReference>
<evidence type="ECO:0000259" key="1">
    <source>
        <dbReference type="Pfam" id="PF13392"/>
    </source>
</evidence>
<dbReference type="Pfam" id="PF13392">
    <property type="entry name" value="HNH_3"/>
    <property type="match status" value="1"/>
</dbReference>
<keyword evidence="2" id="KW-0378">Hydrolase</keyword>
<feature type="domain" description="HNH nuclease" evidence="1">
    <location>
        <begin position="16"/>
        <end position="54"/>
    </location>
</feature>
<name>A0A8S5LDJ2_9CAUD</name>
<dbReference type="InterPro" id="IPR003615">
    <property type="entry name" value="HNH_nuc"/>
</dbReference>
<dbReference type="Gene3D" id="3.90.75.20">
    <property type="match status" value="1"/>
</dbReference>